<feature type="region of interest" description="Disordered" evidence="1">
    <location>
        <begin position="502"/>
        <end position="561"/>
    </location>
</feature>
<organism evidence="2 3">
    <name type="scientific">Gonium pectorale</name>
    <name type="common">Green alga</name>
    <dbReference type="NCBI Taxonomy" id="33097"/>
    <lineage>
        <taxon>Eukaryota</taxon>
        <taxon>Viridiplantae</taxon>
        <taxon>Chlorophyta</taxon>
        <taxon>core chlorophytes</taxon>
        <taxon>Chlorophyceae</taxon>
        <taxon>CS clade</taxon>
        <taxon>Chlamydomonadales</taxon>
        <taxon>Volvocaceae</taxon>
        <taxon>Gonium</taxon>
    </lineage>
</organism>
<feature type="region of interest" description="Disordered" evidence="1">
    <location>
        <begin position="656"/>
        <end position="768"/>
    </location>
</feature>
<feature type="region of interest" description="Disordered" evidence="1">
    <location>
        <begin position="311"/>
        <end position="339"/>
    </location>
</feature>
<gene>
    <name evidence="2" type="ORF">GPECTOR_20g476</name>
</gene>
<feature type="compositionally biased region" description="Low complexity" evidence="1">
    <location>
        <begin position="684"/>
        <end position="696"/>
    </location>
</feature>
<feature type="region of interest" description="Disordered" evidence="1">
    <location>
        <begin position="810"/>
        <end position="849"/>
    </location>
</feature>
<feature type="compositionally biased region" description="Low complexity" evidence="1">
    <location>
        <begin position="840"/>
        <end position="849"/>
    </location>
</feature>
<protein>
    <submittedName>
        <fullName evidence="2">Uncharacterized protein</fullName>
    </submittedName>
</protein>
<keyword evidence="3" id="KW-1185">Reference proteome</keyword>
<feature type="region of interest" description="Disordered" evidence="1">
    <location>
        <begin position="262"/>
        <end position="283"/>
    </location>
</feature>
<feature type="compositionally biased region" description="Low complexity" evidence="1">
    <location>
        <begin position="311"/>
        <end position="324"/>
    </location>
</feature>
<dbReference type="AlphaFoldDB" id="A0A150GIH9"/>
<dbReference type="EMBL" id="LSYV01000021">
    <property type="protein sequence ID" value="KXZ49619.1"/>
    <property type="molecule type" value="Genomic_DNA"/>
</dbReference>
<feature type="region of interest" description="Disordered" evidence="1">
    <location>
        <begin position="586"/>
        <end position="631"/>
    </location>
</feature>
<comment type="caution">
    <text evidence="2">The sequence shown here is derived from an EMBL/GenBank/DDBJ whole genome shotgun (WGS) entry which is preliminary data.</text>
</comment>
<accession>A0A150GIH9</accession>
<feature type="compositionally biased region" description="Basic and acidic residues" evidence="1">
    <location>
        <begin position="699"/>
        <end position="715"/>
    </location>
</feature>
<feature type="compositionally biased region" description="Low complexity" evidence="1">
    <location>
        <begin position="199"/>
        <end position="223"/>
    </location>
</feature>
<sequence>MDKAAALETWPSRPVSLIVTFPYVTAGLNDLGSKAARSGTDDDHGTITAGGTGSVLRSRTDGLASSSLTATSTAASASAAATHTAGPAASATGSHRGCLLSSGSGGGGGALRRCESVAGGGGIHPRSAKSVRWLDHVALQVAADVEALSASMSSTSTLMTPLASQPHPGAASPPSTASVLVPRMHPEDAPAPADPTERAPPLGASPAEAAGAGPGADRAGGEAQPAGLRCAEAAARELGGRMAELLLAGRVQAAGLDAGWAGAGAGRPPSSPNHEGALRRPEGAVESRQQQLLLLPPLLLPLLQSEECGNSSSCSSGGSSAASRRGAHARPAPQLSSAMRTALAHCRPVSAVHTVPRCDEEEPEPPPVDIVPPRPLRGIPLAAIGGAVGCSGAVGSGGRCASPLGPQGGSWHATGIGSLTATAFSVDARTRFAPAHAHAAVCADGGARRHSTDDSRVGSMVLVGRGSQLLTHWRPPAAAAAAAAASGGRQRRSSWHFVAVGSSAAGQPGSAPPGTSGADGPDAIDGGGSSSVRRRFTDDGVDAAPGRDGGAPVRSSSLTDRSRGYALVDVASLRAAYARRVAAATSAAGSPAPSSAGVEPAGQLPESQLPESQLPESQLPESQQPQPAAVYSAGPGLMRTELDPTPGTAFRRRHALDARTPEGGEAGEAEDAVSEEGEEDAVSEETQQRQQRQRQQAADSEHMPQAEKDEERKDMEEDDKEGGVGDFMDVVQNRSSSASLQQQQQQQRRGQPQRRQLQQPVGAGTGHSGIPVAVGSGDSTMLAAGQPSDRALAEAAPVDCLRRRVAAGGSHSGVPAAVGGGNSNGAEPRCGREAADPWVATPTARAPTTRRGAVALALRKLASCFSAGQTA</sequence>
<feature type="region of interest" description="Disordered" evidence="1">
    <location>
        <begin position="158"/>
        <end position="224"/>
    </location>
</feature>
<evidence type="ECO:0000313" key="2">
    <source>
        <dbReference type="EMBL" id="KXZ49619.1"/>
    </source>
</evidence>
<dbReference type="Proteomes" id="UP000075714">
    <property type="component" value="Unassembled WGS sequence"/>
</dbReference>
<proteinExistence type="predicted"/>
<feature type="compositionally biased region" description="Low complexity" evidence="1">
    <location>
        <begin position="740"/>
        <end position="760"/>
    </location>
</feature>
<evidence type="ECO:0000313" key="3">
    <source>
        <dbReference type="Proteomes" id="UP000075714"/>
    </source>
</evidence>
<feature type="compositionally biased region" description="Acidic residues" evidence="1">
    <location>
        <begin position="665"/>
        <end position="683"/>
    </location>
</feature>
<reference evidence="3" key="1">
    <citation type="journal article" date="2016" name="Nat. Commun.">
        <title>The Gonium pectorale genome demonstrates co-option of cell cycle regulation during the evolution of multicellularity.</title>
        <authorList>
            <person name="Hanschen E.R."/>
            <person name="Marriage T.N."/>
            <person name="Ferris P.J."/>
            <person name="Hamaji T."/>
            <person name="Toyoda A."/>
            <person name="Fujiyama A."/>
            <person name="Neme R."/>
            <person name="Noguchi H."/>
            <person name="Minakuchi Y."/>
            <person name="Suzuki M."/>
            <person name="Kawai-Toyooka H."/>
            <person name="Smith D.R."/>
            <person name="Sparks H."/>
            <person name="Anderson J."/>
            <person name="Bakaric R."/>
            <person name="Luria V."/>
            <person name="Karger A."/>
            <person name="Kirschner M.W."/>
            <person name="Durand P.M."/>
            <person name="Michod R.E."/>
            <person name="Nozaki H."/>
            <person name="Olson B.J."/>
        </authorList>
    </citation>
    <scope>NUCLEOTIDE SEQUENCE [LARGE SCALE GENOMIC DNA]</scope>
    <source>
        <strain evidence="3">NIES-2863</strain>
    </source>
</reference>
<evidence type="ECO:0000256" key="1">
    <source>
        <dbReference type="SAM" id="MobiDB-lite"/>
    </source>
</evidence>
<name>A0A150GIH9_GONPE</name>
<feature type="compositionally biased region" description="Low complexity" evidence="1">
    <location>
        <begin position="586"/>
        <end position="627"/>
    </location>
</feature>